<evidence type="ECO:0000313" key="2">
    <source>
        <dbReference type="Proteomes" id="UP001153269"/>
    </source>
</evidence>
<reference evidence="1" key="1">
    <citation type="submission" date="2020-03" db="EMBL/GenBank/DDBJ databases">
        <authorList>
            <person name="Weist P."/>
        </authorList>
    </citation>
    <scope>NUCLEOTIDE SEQUENCE</scope>
</reference>
<dbReference type="PROSITE" id="PS51257">
    <property type="entry name" value="PROKAR_LIPOPROTEIN"/>
    <property type="match status" value="1"/>
</dbReference>
<proteinExistence type="predicted"/>
<keyword evidence="2" id="KW-1185">Reference proteome</keyword>
<name>A0A9N7Y5B0_PLEPL</name>
<organism evidence="1 2">
    <name type="scientific">Pleuronectes platessa</name>
    <name type="common">European plaice</name>
    <dbReference type="NCBI Taxonomy" id="8262"/>
    <lineage>
        <taxon>Eukaryota</taxon>
        <taxon>Metazoa</taxon>
        <taxon>Chordata</taxon>
        <taxon>Craniata</taxon>
        <taxon>Vertebrata</taxon>
        <taxon>Euteleostomi</taxon>
        <taxon>Actinopterygii</taxon>
        <taxon>Neopterygii</taxon>
        <taxon>Teleostei</taxon>
        <taxon>Neoteleostei</taxon>
        <taxon>Acanthomorphata</taxon>
        <taxon>Carangaria</taxon>
        <taxon>Pleuronectiformes</taxon>
        <taxon>Pleuronectoidei</taxon>
        <taxon>Pleuronectidae</taxon>
        <taxon>Pleuronectes</taxon>
    </lineage>
</organism>
<evidence type="ECO:0000313" key="1">
    <source>
        <dbReference type="EMBL" id="CAB1412997.1"/>
    </source>
</evidence>
<sequence>MCERVFFPHCLFSLWPSCPMLFSSCLTRGPIISCWTHGHEEIKASAQALQLTSGLSPGCGAWLVVGQLNRRVCE</sequence>
<protein>
    <submittedName>
        <fullName evidence="1">Uncharacterized protein</fullName>
    </submittedName>
</protein>
<dbReference type="Proteomes" id="UP001153269">
    <property type="component" value="Unassembled WGS sequence"/>
</dbReference>
<dbReference type="AlphaFoldDB" id="A0A9N7Y5B0"/>
<gene>
    <name evidence="1" type="ORF">PLEPLA_LOCUS694</name>
</gene>
<accession>A0A9N7Y5B0</accession>
<dbReference type="EMBL" id="CADEAL010000031">
    <property type="protein sequence ID" value="CAB1412997.1"/>
    <property type="molecule type" value="Genomic_DNA"/>
</dbReference>
<comment type="caution">
    <text evidence="1">The sequence shown here is derived from an EMBL/GenBank/DDBJ whole genome shotgun (WGS) entry which is preliminary data.</text>
</comment>